<reference evidence="6" key="3">
    <citation type="submission" date="2023-03" db="UniProtKB">
        <authorList>
            <consortium name="EnsemblPlants"/>
        </authorList>
    </citation>
    <scope>IDENTIFICATION</scope>
    <source>
        <strain evidence="6">cv. Chiifu-401-42</strain>
    </source>
</reference>
<feature type="compositionally biased region" description="Gly residues" evidence="4">
    <location>
        <begin position="59"/>
        <end position="68"/>
    </location>
</feature>
<organism evidence="6 7">
    <name type="scientific">Brassica campestris</name>
    <name type="common">Field mustard</name>
    <dbReference type="NCBI Taxonomy" id="3711"/>
    <lineage>
        <taxon>Eukaryota</taxon>
        <taxon>Viridiplantae</taxon>
        <taxon>Streptophyta</taxon>
        <taxon>Embryophyta</taxon>
        <taxon>Tracheophyta</taxon>
        <taxon>Spermatophyta</taxon>
        <taxon>Magnoliopsida</taxon>
        <taxon>eudicotyledons</taxon>
        <taxon>Gunneridae</taxon>
        <taxon>Pentapetalae</taxon>
        <taxon>rosids</taxon>
        <taxon>malvids</taxon>
        <taxon>Brassicales</taxon>
        <taxon>Brassicaceae</taxon>
        <taxon>Brassiceae</taxon>
        <taxon>Brassica</taxon>
    </lineage>
</organism>
<evidence type="ECO:0000259" key="5">
    <source>
        <dbReference type="PROSITE" id="PS50071"/>
    </source>
</evidence>
<accession>M4DF47</accession>
<evidence type="ECO:0000256" key="3">
    <source>
        <dbReference type="RuleBase" id="RU000682"/>
    </source>
</evidence>
<dbReference type="AlphaFoldDB" id="M4DF47"/>
<dbReference type="CDD" id="cd00086">
    <property type="entry name" value="homeodomain"/>
    <property type="match status" value="1"/>
</dbReference>
<evidence type="ECO:0000313" key="7">
    <source>
        <dbReference type="Proteomes" id="UP000011750"/>
    </source>
</evidence>
<dbReference type="STRING" id="51351.M4DF47"/>
<evidence type="ECO:0000256" key="2">
    <source>
        <dbReference type="PROSITE-ProRule" id="PRU00108"/>
    </source>
</evidence>
<dbReference type="EnsemblPlants" id="Bra015119.1">
    <property type="protein sequence ID" value="Bra015119.1-P"/>
    <property type="gene ID" value="Bra015119"/>
</dbReference>
<dbReference type="PANTHER" id="PTHR45654">
    <property type="entry name" value="HOMEOBOX-LEUCINE ZIPPER PROTEIN MERISTEM L1"/>
    <property type="match status" value="1"/>
</dbReference>
<name>M4DF47_BRACM</name>
<dbReference type="SUPFAM" id="SSF46689">
    <property type="entry name" value="Homeodomain-like"/>
    <property type="match status" value="1"/>
</dbReference>
<dbReference type="InterPro" id="IPR042160">
    <property type="entry name" value="HD-Zip_IV"/>
</dbReference>
<dbReference type="InterPro" id="IPR009057">
    <property type="entry name" value="Homeodomain-like_sf"/>
</dbReference>
<dbReference type="PANTHER" id="PTHR45654:SF1">
    <property type="entry name" value="HOMEOBOX-LEUCINE ZIPPER PROTEIN HDG11"/>
    <property type="match status" value="1"/>
</dbReference>
<dbReference type="GO" id="GO:0003677">
    <property type="term" value="F:DNA binding"/>
    <property type="evidence" value="ECO:0007669"/>
    <property type="project" value="UniProtKB-UniRule"/>
</dbReference>
<dbReference type="SMART" id="SM00389">
    <property type="entry name" value="HOX"/>
    <property type="match status" value="1"/>
</dbReference>
<proteinExistence type="predicted"/>
<dbReference type="Gramene" id="Bra015119.1">
    <property type="protein sequence ID" value="Bra015119.1-P"/>
    <property type="gene ID" value="Bra015119"/>
</dbReference>
<dbReference type="Proteomes" id="UP000011750">
    <property type="component" value="Chromosome A07"/>
</dbReference>
<evidence type="ECO:0000256" key="4">
    <source>
        <dbReference type="SAM" id="MobiDB-lite"/>
    </source>
</evidence>
<keyword evidence="7" id="KW-1185">Reference proteome</keyword>
<keyword evidence="2 3" id="KW-0371">Homeobox</keyword>
<evidence type="ECO:0000313" key="6">
    <source>
        <dbReference type="EnsemblPlants" id="Bra015119.1-P"/>
    </source>
</evidence>
<feature type="region of interest" description="Disordered" evidence="4">
    <location>
        <begin position="47"/>
        <end position="83"/>
    </location>
</feature>
<keyword evidence="2 3" id="KW-0539">Nucleus</keyword>
<evidence type="ECO:0000256" key="1">
    <source>
        <dbReference type="ARBA" id="ARBA00004123"/>
    </source>
</evidence>
<dbReference type="InParanoid" id="M4DF47"/>
<dbReference type="HOGENOM" id="CLU_1063028_0_0_1"/>
<sequence>MATFSHLLAALKAGRCNTTVKVRYLYRHAPPITCDQKTYLLKHSMRSSHMQRGGTATIKGGGDGGGGSQYHDGTETDRKKKRYHRHTAQQIQRLESSFKECPHPDDKQRNQLSRELGLAPRQIKFAQHERADNNALKAENDKIRCENIAIRETLKHAICLNCGGPPVSEDPYFDEHKLRIEMHILETRPISSLLSTLHPMHISPLDLSMTGASLDFDLLPGSSMHPQPNNFVTISDMDKPLMNDIALTAMEELRWKNCLGFF</sequence>
<feature type="DNA-binding region" description="Homeobox" evidence="2">
    <location>
        <begin position="79"/>
        <end position="125"/>
    </location>
</feature>
<dbReference type="Gene3D" id="1.10.10.60">
    <property type="entry name" value="Homeodomain-like"/>
    <property type="match status" value="1"/>
</dbReference>
<dbReference type="GO" id="GO:0005634">
    <property type="term" value="C:nucleus"/>
    <property type="evidence" value="ECO:0007669"/>
    <property type="project" value="UniProtKB-SubCell"/>
</dbReference>
<keyword evidence="2 3" id="KW-0238">DNA-binding</keyword>
<protein>
    <recommendedName>
        <fullName evidence="5">Homeobox domain-containing protein</fullName>
    </recommendedName>
</protein>
<feature type="domain" description="Homeobox" evidence="5">
    <location>
        <begin position="77"/>
        <end position="124"/>
    </location>
</feature>
<dbReference type="OMA" id="HDGTETD"/>
<reference evidence="6 7" key="2">
    <citation type="journal article" date="2018" name="Hortic Res">
        <title>Improved Brassica rapa reference genome by single-molecule sequencing and chromosome conformation capture technologies.</title>
        <authorList>
            <person name="Zhang L."/>
            <person name="Cai X."/>
            <person name="Wu J."/>
            <person name="Liu M."/>
            <person name="Grob S."/>
            <person name="Cheng F."/>
            <person name="Liang J."/>
            <person name="Cai C."/>
            <person name="Liu Z."/>
            <person name="Liu B."/>
            <person name="Wang F."/>
            <person name="Li S."/>
            <person name="Liu F."/>
            <person name="Li X."/>
            <person name="Cheng L."/>
            <person name="Yang W."/>
            <person name="Li M.H."/>
            <person name="Grossniklaus U."/>
            <person name="Zheng H."/>
            <person name="Wang X."/>
        </authorList>
    </citation>
    <scope>NUCLEOTIDE SEQUENCE [LARGE SCALE GENOMIC DNA]</scope>
    <source>
        <strain evidence="6 7">cv. Chiifu-401-42</strain>
    </source>
</reference>
<dbReference type="PROSITE" id="PS50071">
    <property type="entry name" value="HOMEOBOX_2"/>
    <property type="match status" value="1"/>
</dbReference>
<dbReference type="eggNOG" id="ENOG502QQXM">
    <property type="taxonomic scope" value="Eukaryota"/>
</dbReference>
<dbReference type="InterPro" id="IPR001356">
    <property type="entry name" value="HD"/>
</dbReference>
<reference evidence="6 7" key="1">
    <citation type="journal article" date="2011" name="Nat. Genet.">
        <title>The genome of the mesopolyploid crop species Brassica rapa.</title>
        <authorList>
            <consortium name="Brassica rapa Genome Sequencing Project Consortium"/>
            <person name="Wang X."/>
            <person name="Wang H."/>
            <person name="Wang J."/>
            <person name="Sun R."/>
            <person name="Wu J."/>
            <person name="Liu S."/>
            <person name="Bai Y."/>
            <person name="Mun J.H."/>
            <person name="Bancroft I."/>
            <person name="Cheng F."/>
            <person name="Huang S."/>
            <person name="Li X."/>
            <person name="Hua W."/>
            <person name="Wang J."/>
            <person name="Wang X."/>
            <person name="Freeling M."/>
            <person name="Pires J.C."/>
            <person name="Paterson A.H."/>
            <person name="Chalhoub B."/>
            <person name="Wang B."/>
            <person name="Hayward A."/>
            <person name="Sharpe A.G."/>
            <person name="Park B.S."/>
            <person name="Weisshaar B."/>
            <person name="Liu B."/>
            <person name="Li B."/>
            <person name="Liu B."/>
            <person name="Tong C."/>
            <person name="Song C."/>
            <person name="Duran C."/>
            <person name="Peng C."/>
            <person name="Geng C."/>
            <person name="Koh C."/>
            <person name="Lin C."/>
            <person name="Edwards D."/>
            <person name="Mu D."/>
            <person name="Shen D."/>
            <person name="Soumpourou E."/>
            <person name="Li F."/>
            <person name="Fraser F."/>
            <person name="Conant G."/>
            <person name="Lassalle G."/>
            <person name="King G.J."/>
            <person name="Bonnema G."/>
            <person name="Tang H."/>
            <person name="Wang H."/>
            <person name="Belcram H."/>
            <person name="Zhou H."/>
            <person name="Hirakawa H."/>
            <person name="Abe H."/>
            <person name="Guo H."/>
            <person name="Wang H."/>
            <person name="Jin H."/>
            <person name="Parkin I.A."/>
            <person name="Batley J."/>
            <person name="Kim J.S."/>
            <person name="Just J."/>
            <person name="Li J."/>
            <person name="Xu J."/>
            <person name="Deng J."/>
            <person name="Kim J.A."/>
            <person name="Li J."/>
            <person name="Yu J."/>
            <person name="Meng J."/>
            <person name="Wang J."/>
            <person name="Min J."/>
            <person name="Poulain J."/>
            <person name="Wang J."/>
            <person name="Hatakeyama K."/>
            <person name="Wu K."/>
            <person name="Wang L."/>
            <person name="Fang L."/>
            <person name="Trick M."/>
            <person name="Links M.G."/>
            <person name="Zhao M."/>
            <person name="Jin M."/>
            <person name="Ramchiary N."/>
            <person name="Drou N."/>
            <person name="Berkman P.J."/>
            <person name="Cai Q."/>
            <person name="Huang Q."/>
            <person name="Li R."/>
            <person name="Tabata S."/>
            <person name="Cheng S."/>
            <person name="Zhang S."/>
            <person name="Zhang S."/>
            <person name="Huang S."/>
            <person name="Sato S."/>
            <person name="Sun S."/>
            <person name="Kwon S.J."/>
            <person name="Choi S.R."/>
            <person name="Lee T.H."/>
            <person name="Fan W."/>
            <person name="Zhao X."/>
            <person name="Tan X."/>
            <person name="Xu X."/>
            <person name="Wang Y."/>
            <person name="Qiu Y."/>
            <person name="Yin Y."/>
            <person name="Li Y."/>
            <person name="Du Y."/>
            <person name="Liao Y."/>
            <person name="Lim Y."/>
            <person name="Narusaka Y."/>
            <person name="Wang Y."/>
            <person name="Wang Z."/>
            <person name="Li Z."/>
            <person name="Wang Z."/>
            <person name="Xiong Z."/>
            <person name="Zhang Z."/>
        </authorList>
    </citation>
    <scope>NUCLEOTIDE SEQUENCE [LARGE SCALE GENOMIC DNA]</scope>
    <source>
        <strain evidence="6 7">cv. Chiifu-401-42</strain>
    </source>
</reference>
<dbReference type="Pfam" id="PF00046">
    <property type="entry name" value="Homeodomain"/>
    <property type="match status" value="1"/>
</dbReference>
<comment type="subcellular location">
    <subcellularLocation>
        <location evidence="1 2 3">Nucleus</location>
    </subcellularLocation>
</comment>